<sequence length="391" mass="45792">MFELDFKKIDRMKFERSIQELIQAKFFLGKAIVLLGPRQVGKTTLIETILRGREEKFLYLDGDDSTVREILEQANTETLRAIIADHKIVYIDEAQRINAIGLQSKIIVDQFKHIQLVLSGSSAFELNEKIQEPLTGRKWTFHLWPIAWQEYEKEVGYLKAEQSLENRLVYGFYPDVITDATHEKEVLLELTESYLYKDVLIYGNLKKPKLVRNILEALAYQVGNEVKYKELGETVGADPKTVASYIDVLEKAFVVFSLSSYSRNLRTEIKTAKKLYFYDNGIRNAVIRDFTPMAVRQDVGALWENFLISERLKANSYTRSLARTYFWRTKQQQEIDYVEELTGKFHAYEFKWNPKRKVNFPKTFTEAYQSQNLLVNRGNFREFLNEYEVIG</sequence>
<evidence type="ECO:0000313" key="2">
    <source>
        <dbReference type="EMBL" id="GHB32655.1"/>
    </source>
</evidence>
<evidence type="ECO:0000259" key="1">
    <source>
        <dbReference type="SMART" id="SM00382"/>
    </source>
</evidence>
<dbReference type="Pfam" id="PF13173">
    <property type="entry name" value="AAA_14"/>
    <property type="match status" value="1"/>
</dbReference>
<dbReference type="InterPro" id="IPR003593">
    <property type="entry name" value="AAA+_ATPase"/>
</dbReference>
<dbReference type="InterPro" id="IPR041682">
    <property type="entry name" value="AAA_14"/>
</dbReference>
<accession>A0A8J3G520</accession>
<reference evidence="2" key="2">
    <citation type="submission" date="2020-09" db="EMBL/GenBank/DDBJ databases">
        <authorList>
            <person name="Sun Q."/>
            <person name="Kim S."/>
        </authorList>
    </citation>
    <scope>NUCLEOTIDE SEQUENCE</scope>
    <source>
        <strain evidence="2">KCTC 23224</strain>
    </source>
</reference>
<keyword evidence="3" id="KW-1185">Reference proteome</keyword>
<dbReference type="PANTHER" id="PTHR43566:SF1">
    <property type="entry name" value="AAA+ ATPASE DOMAIN-CONTAINING PROTEIN"/>
    <property type="match status" value="1"/>
</dbReference>
<feature type="domain" description="AAA+ ATPase" evidence="1">
    <location>
        <begin position="28"/>
        <end position="150"/>
    </location>
</feature>
<dbReference type="PANTHER" id="PTHR43566">
    <property type="entry name" value="CONSERVED PROTEIN"/>
    <property type="match status" value="1"/>
</dbReference>
<dbReference type="SMART" id="SM00382">
    <property type="entry name" value="AAA"/>
    <property type="match status" value="1"/>
</dbReference>
<comment type="caution">
    <text evidence="2">The sequence shown here is derived from an EMBL/GenBank/DDBJ whole genome shotgun (WGS) entry which is preliminary data.</text>
</comment>
<evidence type="ECO:0000313" key="3">
    <source>
        <dbReference type="Proteomes" id="UP000642809"/>
    </source>
</evidence>
<dbReference type="AlphaFoldDB" id="A0A8J3G520"/>
<dbReference type="Gene3D" id="3.40.50.300">
    <property type="entry name" value="P-loop containing nucleotide triphosphate hydrolases"/>
    <property type="match status" value="1"/>
</dbReference>
<organism evidence="2 3">
    <name type="scientific">Mongoliitalea lutea</name>
    <dbReference type="NCBI Taxonomy" id="849756"/>
    <lineage>
        <taxon>Bacteria</taxon>
        <taxon>Pseudomonadati</taxon>
        <taxon>Bacteroidota</taxon>
        <taxon>Cytophagia</taxon>
        <taxon>Cytophagales</taxon>
        <taxon>Cyclobacteriaceae</taxon>
        <taxon>Mongoliitalea</taxon>
    </lineage>
</organism>
<dbReference type="EMBL" id="BMYF01000006">
    <property type="protein sequence ID" value="GHB32655.1"/>
    <property type="molecule type" value="Genomic_DNA"/>
</dbReference>
<dbReference type="Pfam" id="PF13635">
    <property type="entry name" value="DUF4143"/>
    <property type="match status" value="1"/>
</dbReference>
<dbReference type="InterPro" id="IPR027417">
    <property type="entry name" value="P-loop_NTPase"/>
</dbReference>
<name>A0A8J3G520_9BACT</name>
<gene>
    <name evidence="2" type="ORF">GCM10008106_11870</name>
</gene>
<dbReference type="SUPFAM" id="SSF52540">
    <property type="entry name" value="P-loop containing nucleoside triphosphate hydrolases"/>
    <property type="match status" value="1"/>
</dbReference>
<protein>
    <submittedName>
        <fullName evidence="2">ATPase</fullName>
    </submittedName>
</protein>
<reference evidence="2" key="1">
    <citation type="journal article" date="2014" name="Int. J. Syst. Evol. Microbiol.">
        <title>Complete genome sequence of Corynebacterium casei LMG S-19264T (=DSM 44701T), isolated from a smear-ripened cheese.</title>
        <authorList>
            <consortium name="US DOE Joint Genome Institute (JGI-PGF)"/>
            <person name="Walter F."/>
            <person name="Albersmeier A."/>
            <person name="Kalinowski J."/>
            <person name="Ruckert C."/>
        </authorList>
    </citation>
    <scope>NUCLEOTIDE SEQUENCE</scope>
    <source>
        <strain evidence="2">KCTC 23224</strain>
    </source>
</reference>
<proteinExistence type="predicted"/>
<dbReference type="CDD" id="cd00009">
    <property type="entry name" value="AAA"/>
    <property type="match status" value="1"/>
</dbReference>
<dbReference type="InterPro" id="IPR025420">
    <property type="entry name" value="DUF4143"/>
</dbReference>
<dbReference type="Proteomes" id="UP000642809">
    <property type="component" value="Unassembled WGS sequence"/>
</dbReference>